<keyword evidence="3" id="KW-0805">Transcription regulation</keyword>
<dbReference type="PANTHER" id="PTHR30185">
    <property type="entry name" value="CRYPTIC BETA-GLUCOSIDE BGL OPERON ANTITERMINATOR"/>
    <property type="match status" value="1"/>
</dbReference>
<dbReference type="Pfam" id="PF08279">
    <property type="entry name" value="HTH_11"/>
    <property type="match status" value="2"/>
</dbReference>
<keyword evidence="9" id="KW-1185">Reference proteome</keyword>
<keyword evidence="1" id="KW-0808">Transferase</keyword>
<evidence type="ECO:0000259" key="7">
    <source>
        <dbReference type="PROSITE" id="PS51372"/>
    </source>
</evidence>
<organism evidence="8 9">
    <name type="scientific">Fredinandcohnia quinoae</name>
    <dbReference type="NCBI Taxonomy" id="2918902"/>
    <lineage>
        <taxon>Bacteria</taxon>
        <taxon>Bacillati</taxon>
        <taxon>Bacillota</taxon>
        <taxon>Bacilli</taxon>
        <taxon>Bacillales</taxon>
        <taxon>Bacillaceae</taxon>
        <taxon>Fredinandcohnia</taxon>
    </lineage>
</organism>
<dbReference type="InterPro" id="IPR036095">
    <property type="entry name" value="PTS_EIIB-like_sf"/>
</dbReference>
<evidence type="ECO:0000256" key="4">
    <source>
        <dbReference type="ARBA" id="ARBA00023163"/>
    </source>
</evidence>
<dbReference type="AlphaFoldDB" id="A0AAW5EBM0"/>
<dbReference type="Gene3D" id="3.40.50.2300">
    <property type="match status" value="1"/>
</dbReference>
<feature type="domain" description="PRD" evidence="7">
    <location>
        <begin position="197"/>
        <end position="302"/>
    </location>
</feature>
<dbReference type="PROSITE" id="PS51372">
    <property type="entry name" value="PRD_2"/>
    <property type="match status" value="2"/>
</dbReference>
<evidence type="ECO:0000256" key="2">
    <source>
        <dbReference type="ARBA" id="ARBA00022737"/>
    </source>
</evidence>
<dbReference type="PROSITE" id="PS51094">
    <property type="entry name" value="PTS_EIIA_TYPE_2"/>
    <property type="match status" value="1"/>
</dbReference>
<dbReference type="Pfam" id="PF00874">
    <property type="entry name" value="PRD"/>
    <property type="match status" value="2"/>
</dbReference>
<dbReference type="GO" id="GO:0006355">
    <property type="term" value="P:regulation of DNA-templated transcription"/>
    <property type="evidence" value="ECO:0007669"/>
    <property type="project" value="InterPro"/>
</dbReference>
<dbReference type="SUPFAM" id="SSF52794">
    <property type="entry name" value="PTS system IIB component-like"/>
    <property type="match status" value="1"/>
</dbReference>
<dbReference type="InterPro" id="IPR036388">
    <property type="entry name" value="WH-like_DNA-bd_sf"/>
</dbReference>
<dbReference type="InterPro" id="IPR002178">
    <property type="entry name" value="PTS_EIIA_type-2_dom"/>
</dbReference>
<dbReference type="SUPFAM" id="SSF63520">
    <property type="entry name" value="PTS-regulatory domain, PRD"/>
    <property type="match status" value="2"/>
</dbReference>
<dbReference type="Gene3D" id="1.10.1790.10">
    <property type="entry name" value="PRD domain"/>
    <property type="match status" value="2"/>
</dbReference>
<dbReference type="PANTHER" id="PTHR30185:SF18">
    <property type="entry name" value="TRANSCRIPTIONAL REGULATOR MTLR"/>
    <property type="match status" value="1"/>
</dbReference>
<dbReference type="InterPro" id="IPR011608">
    <property type="entry name" value="PRD"/>
</dbReference>
<dbReference type="InterPro" id="IPR036634">
    <property type="entry name" value="PRD_sf"/>
</dbReference>
<dbReference type="Gene3D" id="3.40.930.10">
    <property type="entry name" value="Mannitol-specific EII, Chain A"/>
    <property type="match status" value="1"/>
</dbReference>
<dbReference type="RefSeq" id="WP_240257359.1">
    <property type="nucleotide sequence ID" value="NZ_JAKTTI010000041.1"/>
</dbReference>
<evidence type="ECO:0000256" key="1">
    <source>
        <dbReference type="ARBA" id="ARBA00022679"/>
    </source>
</evidence>
<dbReference type="InterPro" id="IPR013196">
    <property type="entry name" value="HTH_11"/>
</dbReference>
<dbReference type="GO" id="GO:0009401">
    <property type="term" value="P:phosphoenolpyruvate-dependent sugar phosphotransferase system"/>
    <property type="evidence" value="ECO:0007669"/>
    <property type="project" value="InterPro"/>
</dbReference>
<name>A0AAW5EBM0_9BACI</name>
<reference evidence="8" key="1">
    <citation type="submission" date="2022-02" db="EMBL/GenBank/DDBJ databases">
        <title>Fredinandcohnia quinoae sp. nov. isolated from Chenopodium quinoa seeds.</title>
        <authorList>
            <person name="Saati-Santamaria Z."/>
            <person name="Flores-Felix J.D."/>
            <person name="Igual J.M."/>
            <person name="Velazquez E."/>
            <person name="Garcia-Fraile P."/>
            <person name="Martinez-Molina E."/>
        </authorList>
    </citation>
    <scope>NUCLEOTIDE SEQUENCE</scope>
    <source>
        <strain evidence="8">SECRCQ15</strain>
    </source>
</reference>
<sequence length="700" mass="79446">MYISARERKILEILLNREDGTTVKELAKEMGVSSRTVHRDIKGVEDLLRKNGLQLDKSPGVGIKVIGEEKNRKELYFLLFNLSHSEYTTEERQTMILIILFEATDPVKLQALANDLNVTIATISNDLDKIEEQVRPYGIHLIRKRGYGVEITGSESAKRRAMSNLLLKNLAEYEFLSVIKESLQKKPTGVTDRLLGLVDKKKLLKIEELVAEINNELPYPIADSAYIGLVVHLALAVERILQGENIIFDPEILKSMEETKEFQIAHTITKNLEKIFEIEIPYAEIGYITMHLMGAKLRNDKDSFFEDDSLQVGVKAQRLIHYVGEKKGQDLSKNSSLYQGLVAHLRPAIYRMKQNMGISNPLLEKIESDYHELFTIIESGVASIFPEFEVPKEEIGYLVMHFGSALLKEEELWDRSALVICSSGIGTSKMLASKLQKEIPTIKEIKNISVFDLKLYDLNEFDIVISTIPIKDFPGKYILASPLPSEEELEKIRSILHHTPSTLNKELESGKRRKKPSDSKYFLARVDTIQKLSKAIYAILKQFQLKPIIDSLLLESILELACNELSEQKLITNPLIVVDELLAREKVGGVGIPETSLGLYHTKSSSVLAPIFTIYRTDQPIIINAMDDTKIEMDTLLLMLSPHDVDDETNEVLSFISSLLIQNEESTRLFETKDGNEIINFLTEHLEEFFEEKIDGIRSV</sequence>
<evidence type="ECO:0000313" key="8">
    <source>
        <dbReference type="EMBL" id="MCH1627441.1"/>
    </source>
</evidence>
<gene>
    <name evidence="8" type="ORF">MJG50_19065</name>
</gene>
<protein>
    <submittedName>
        <fullName evidence="8">BglG family transcription antiterminator</fullName>
    </submittedName>
</protein>
<comment type="caution">
    <text evidence="8">The sequence shown here is derived from an EMBL/GenBank/DDBJ whole genome shotgun (WGS) entry which is preliminary data.</text>
</comment>
<dbReference type="InterPro" id="IPR016152">
    <property type="entry name" value="PTrfase/Anion_transptr"/>
</dbReference>
<proteinExistence type="predicted"/>
<dbReference type="CDD" id="cd05568">
    <property type="entry name" value="PTS_IIB_bgl_like"/>
    <property type="match status" value="1"/>
</dbReference>
<dbReference type="SUPFAM" id="SSF55804">
    <property type="entry name" value="Phoshotransferase/anion transport protein"/>
    <property type="match status" value="1"/>
</dbReference>
<keyword evidence="2" id="KW-0677">Repeat</keyword>
<evidence type="ECO:0000256" key="3">
    <source>
        <dbReference type="ARBA" id="ARBA00023015"/>
    </source>
</evidence>
<evidence type="ECO:0000259" key="5">
    <source>
        <dbReference type="PROSITE" id="PS51094"/>
    </source>
</evidence>
<feature type="domain" description="PRD" evidence="7">
    <location>
        <begin position="307"/>
        <end position="412"/>
    </location>
</feature>
<keyword evidence="4" id="KW-0804">Transcription</keyword>
<dbReference type="InterPro" id="IPR050661">
    <property type="entry name" value="BglG_antiterminators"/>
</dbReference>
<dbReference type="InterPro" id="IPR013011">
    <property type="entry name" value="PTS_EIIB_2"/>
</dbReference>
<dbReference type="InterPro" id="IPR036390">
    <property type="entry name" value="WH_DNA-bd_sf"/>
</dbReference>
<evidence type="ECO:0000259" key="6">
    <source>
        <dbReference type="PROSITE" id="PS51099"/>
    </source>
</evidence>
<dbReference type="PROSITE" id="PS51099">
    <property type="entry name" value="PTS_EIIB_TYPE_2"/>
    <property type="match status" value="1"/>
</dbReference>
<dbReference type="GO" id="GO:0008982">
    <property type="term" value="F:protein-N(PI)-phosphohistidine-sugar phosphotransferase activity"/>
    <property type="evidence" value="ECO:0007669"/>
    <property type="project" value="InterPro"/>
</dbReference>
<dbReference type="Gene3D" id="1.10.10.10">
    <property type="entry name" value="Winged helix-like DNA-binding domain superfamily/Winged helix DNA-binding domain"/>
    <property type="match status" value="2"/>
</dbReference>
<feature type="domain" description="PTS EIIB type-2" evidence="6">
    <location>
        <begin position="415"/>
        <end position="504"/>
    </location>
</feature>
<feature type="domain" description="PTS EIIA type-2" evidence="5">
    <location>
        <begin position="538"/>
        <end position="685"/>
    </location>
</feature>
<dbReference type="Pfam" id="PF00359">
    <property type="entry name" value="PTS_EIIA_2"/>
    <property type="match status" value="1"/>
</dbReference>
<dbReference type="EMBL" id="JAKTTI010000041">
    <property type="protein sequence ID" value="MCH1627441.1"/>
    <property type="molecule type" value="Genomic_DNA"/>
</dbReference>
<accession>A0AAW5EBM0</accession>
<evidence type="ECO:0000313" key="9">
    <source>
        <dbReference type="Proteomes" id="UP001431131"/>
    </source>
</evidence>
<dbReference type="SUPFAM" id="SSF46785">
    <property type="entry name" value="Winged helix' DNA-binding domain"/>
    <property type="match status" value="2"/>
</dbReference>
<dbReference type="Proteomes" id="UP001431131">
    <property type="component" value="Unassembled WGS sequence"/>
</dbReference>